<protein>
    <submittedName>
        <fullName evidence="2">Uncharacterized protein</fullName>
    </submittedName>
</protein>
<name>A0ABP6L8G2_9ACTN</name>
<feature type="region of interest" description="Disordered" evidence="1">
    <location>
        <begin position="1"/>
        <end position="22"/>
    </location>
</feature>
<sequence>MAHRLEAPVVRGEVPGPPARLHRRPDWERDLYENMVKAAPGAALAGWTASWRTGT</sequence>
<evidence type="ECO:0000256" key="1">
    <source>
        <dbReference type="SAM" id="MobiDB-lite"/>
    </source>
</evidence>
<evidence type="ECO:0000313" key="2">
    <source>
        <dbReference type="EMBL" id="GAA3033557.1"/>
    </source>
</evidence>
<accession>A0ABP6L8G2</accession>
<keyword evidence="3" id="KW-1185">Reference proteome</keyword>
<gene>
    <name evidence="2" type="ORF">GCM10017559_71180</name>
</gene>
<dbReference type="EMBL" id="BAAAWD010000020">
    <property type="protein sequence ID" value="GAA3033557.1"/>
    <property type="molecule type" value="Genomic_DNA"/>
</dbReference>
<comment type="caution">
    <text evidence="2">The sequence shown here is derived from an EMBL/GenBank/DDBJ whole genome shotgun (WGS) entry which is preliminary data.</text>
</comment>
<evidence type="ECO:0000313" key="3">
    <source>
        <dbReference type="Proteomes" id="UP001499930"/>
    </source>
</evidence>
<organism evidence="2 3">
    <name type="scientific">Streptosporangium longisporum</name>
    <dbReference type="NCBI Taxonomy" id="46187"/>
    <lineage>
        <taxon>Bacteria</taxon>
        <taxon>Bacillati</taxon>
        <taxon>Actinomycetota</taxon>
        <taxon>Actinomycetes</taxon>
        <taxon>Streptosporangiales</taxon>
        <taxon>Streptosporangiaceae</taxon>
        <taxon>Streptosporangium</taxon>
    </lineage>
</organism>
<dbReference type="Proteomes" id="UP001499930">
    <property type="component" value="Unassembled WGS sequence"/>
</dbReference>
<proteinExistence type="predicted"/>
<reference evidence="3" key="1">
    <citation type="journal article" date="2019" name="Int. J. Syst. Evol. Microbiol.">
        <title>The Global Catalogue of Microorganisms (GCM) 10K type strain sequencing project: providing services to taxonomists for standard genome sequencing and annotation.</title>
        <authorList>
            <consortium name="The Broad Institute Genomics Platform"/>
            <consortium name="The Broad Institute Genome Sequencing Center for Infectious Disease"/>
            <person name="Wu L."/>
            <person name="Ma J."/>
        </authorList>
    </citation>
    <scope>NUCLEOTIDE SEQUENCE [LARGE SCALE GENOMIC DNA]</scope>
    <source>
        <strain evidence="3">JCM 3106</strain>
    </source>
</reference>